<feature type="compositionally biased region" description="Polar residues" evidence="1">
    <location>
        <begin position="19"/>
        <end position="28"/>
    </location>
</feature>
<feature type="region of interest" description="Disordered" evidence="1">
    <location>
        <begin position="1"/>
        <end position="55"/>
    </location>
</feature>
<evidence type="ECO:0000313" key="2">
    <source>
        <dbReference type="EMBL" id="VEL14795.1"/>
    </source>
</evidence>
<feature type="compositionally biased region" description="Polar residues" evidence="1">
    <location>
        <begin position="120"/>
        <end position="141"/>
    </location>
</feature>
<feature type="compositionally biased region" description="Low complexity" evidence="1">
    <location>
        <begin position="386"/>
        <end position="408"/>
    </location>
</feature>
<feature type="region of interest" description="Disordered" evidence="1">
    <location>
        <begin position="191"/>
        <end position="250"/>
    </location>
</feature>
<feature type="compositionally biased region" description="Low complexity" evidence="1">
    <location>
        <begin position="1"/>
        <end position="18"/>
    </location>
</feature>
<evidence type="ECO:0000256" key="1">
    <source>
        <dbReference type="SAM" id="MobiDB-lite"/>
    </source>
</evidence>
<organism evidence="2 3">
    <name type="scientific">Protopolystoma xenopodis</name>
    <dbReference type="NCBI Taxonomy" id="117903"/>
    <lineage>
        <taxon>Eukaryota</taxon>
        <taxon>Metazoa</taxon>
        <taxon>Spiralia</taxon>
        <taxon>Lophotrochozoa</taxon>
        <taxon>Platyhelminthes</taxon>
        <taxon>Monogenea</taxon>
        <taxon>Polyopisthocotylea</taxon>
        <taxon>Polystomatidea</taxon>
        <taxon>Polystomatidae</taxon>
        <taxon>Protopolystoma</taxon>
    </lineage>
</organism>
<dbReference type="Proteomes" id="UP000784294">
    <property type="component" value="Unassembled WGS sequence"/>
</dbReference>
<gene>
    <name evidence="2" type="ORF">PXEA_LOCUS8235</name>
</gene>
<feature type="compositionally biased region" description="Acidic residues" evidence="1">
    <location>
        <begin position="199"/>
        <end position="250"/>
    </location>
</feature>
<protein>
    <submittedName>
        <fullName evidence="2">Uncharacterized protein</fullName>
    </submittedName>
</protein>
<comment type="caution">
    <text evidence="2">The sequence shown here is derived from an EMBL/GenBank/DDBJ whole genome shotgun (WGS) entry which is preliminary data.</text>
</comment>
<name>A0A448WLH3_9PLAT</name>
<evidence type="ECO:0000313" key="3">
    <source>
        <dbReference type="Proteomes" id="UP000784294"/>
    </source>
</evidence>
<reference evidence="2" key="1">
    <citation type="submission" date="2018-11" db="EMBL/GenBank/DDBJ databases">
        <authorList>
            <consortium name="Pathogen Informatics"/>
        </authorList>
    </citation>
    <scope>NUCLEOTIDE SEQUENCE</scope>
</reference>
<feature type="region of interest" description="Disordered" evidence="1">
    <location>
        <begin position="69"/>
        <end position="141"/>
    </location>
</feature>
<feature type="region of interest" description="Disordered" evidence="1">
    <location>
        <begin position="386"/>
        <end position="421"/>
    </location>
</feature>
<keyword evidence="3" id="KW-1185">Reference proteome</keyword>
<feature type="compositionally biased region" description="Polar residues" evidence="1">
    <location>
        <begin position="45"/>
        <end position="55"/>
    </location>
</feature>
<sequence length="479" mass="50612">MHSSHQHQAQTQSHHTLSGAPSRSNLTSRGADIPLGSSCHRSRMESSGASGPGNVQSCGPVVSVSAGSVVSTSGGNDAIGVNGTRTRSSQRHLRNHNQHQLHPGPMPLQPTGRRHHPSIDSFNSTRTTNGSSQHLSSGSRNVSLNLSHDISRAMGTASLPRLRTSLCSSGLRSSVDNNRRSQKRTIGRLELHDVRLDGNEEEEGEWDGDDEEESYGSCEEREEMSLNDDDDNCEGEEEYEGDDVEDEEEDKDGDIYEDYVDEIEATHPSTLEKSVRLLTPAMKLESGLRGGNNFPCPGSPRFRSSAYPDGLIRATGRVALSSGRTFVSIQTPASSSTGIIQNAASSVGVAATLTAATAVSATVAVSANSVSTVDMASPVYAYASIGSAPPSSSSSSPSSGNSSPSASPQIPGQLTGRPVETGLGVGSLKLEAMEAPTQSALDSKRLGPRCPNGTLGMHKPRQMELELSSGKKTDKLIYF</sequence>
<accession>A0A448WLH3</accession>
<dbReference type="EMBL" id="CAAALY010022356">
    <property type="protein sequence ID" value="VEL14795.1"/>
    <property type="molecule type" value="Genomic_DNA"/>
</dbReference>
<proteinExistence type="predicted"/>
<feature type="compositionally biased region" description="Basic residues" evidence="1">
    <location>
        <begin position="88"/>
        <end position="99"/>
    </location>
</feature>
<dbReference type="AlphaFoldDB" id="A0A448WLH3"/>